<dbReference type="EC" id="3.8.1.3" evidence="2"/>
<dbReference type="PANTHER" id="PTHR43329">
    <property type="entry name" value="EPOXIDE HYDROLASE"/>
    <property type="match status" value="1"/>
</dbReference>
<dbReference type="Proteomes" id="UP000494363">
    <property type="component" value="Unassembled WGS sequence"/>
</dbReference>
<evidence type="ECO:0000313" key="3">
    <source>
        <dbReference type="Proteomes" id="UP000494363"/>
    </source>
</evidence>
<evidence type="ECO:0000259" key="1">
    <source>
        <dbReference type="Pfam" id="PF00561"/>
    </source>
</evidence>
<proteinExistence type="predicted"/>
<name>A0A6J5CWI0_9BURK</name>
<dbReference type="AlphaFoldDB" id="A0A6J5CWI0"/>
<gene>
    <name evidence="2" type="primary">fac-dex</name>
    <name evidence="2" type="ORF">LMG29542_00178</name>
</gene>
<protein>
    <submittedName>
        <fullName evidence="2">Fluoroacetate dehalogenase</fullName>
        <ecNumber evidence="2">3.8.1.3</ecNumber>
    </submittedName>
</protein>
<organism evidence="2 3">
    <name type="scientific">Paraburkholderia humisilvae</name>
    <dbReference type="NCBI Taxonomy" id="627669"/>
    <lineage>
        <taxon>Bacteria</taxon>
        <taxon>Pseudomonadati</taxon>
        <taxon>Pseudomonadota</taxon>
        <taxon>Betaproteobacteria</taxon>
        <taxon>Burkholderiales</taxon>
        <taxon>Burkholderiaceae</taxon>
        <taxon>Paraburkholderia</taxon>
    </lineage>
</organism>
<dbReference type="InterPro" id="IPR029058">
    <property type="entry name" value="AB_hydrolase_fold"/>
</dbReference>
<dbReference type="RefSeq" id="WP_217477819.1">
    <property type="nucleotide sequence ID" value="NZ_CADIKH010000001.1"/>
</dbReference>
<reference evidence="2 3" key="1">
    <citation type="submission" date="2020-04" db="EMBL/GenBank/DDBJ databases">
        <authorList>
            <person name="De Canck E."/>
        </authorList>
    </citation>
    <scope>NUCLEOTIDE SEQUENCE [LARGE SCALE GENOMIC DNA]</scope>
    <source>
        <strain evidence="2 3">LMG 29542</strain>
    </source>
</reference>
<dbReference type="GO" id="GO:0018785">
    <property type="term" value="F:haloacetate dehalogenase activity"/>
    <property type="evidence" value="ECO:0007669"/>
    <property type="project" value="UniProtKB-EC"/>
</dbReference>
<keyword evidence="3" id="KW-1185">Reference proteome</keyword>
<sequence>MPMFENFTKTVIKTSGAEIVTVKGGDGPPLLLMHGNPFNHLSWHKIAPRLAKEFTVVCTDLRGYGDSSKPPGGGDHSNYSFRAMAQDQIEVMETLGFTKFYAAGHDRGARVLHRMCLDHPTKVLKAGFMDMLPQHYLLNNVTRQWGKFSWHWFFMVQDYPTPETMMGADPEFFIRRKLSKTDQGTSFFGPEALQDYIRCIRNPEVIHAMCEDYRATFGIDLDMDTADYDAGKRVTTPSLILWGAKGGVGRNHNAAEVWNRYATNIVRTATVPSGHYLQEECPDETYEALSSFFRP</sequence>
<dbReference type="SUPFAM" id="SSF53474">
    <property type="entry name" value="alpha/beta-Hydrolases"/>
    <property type="match status" value="1"/>
</dbReference>
<accession>A0A6J5CWI0</accession>
<dbReference type="Gene3D" id="3.40.50.1820">
    <property type="entry name" value="alpha/beta hydrolase"/>
    <property type="match status" value="1"/>
</dbReference>
<dbReference type="Pfam" id="PF00561">
    <property type="entry name" value="Abhydrolase_1"/>
    <property type="match status" value="1"/>
</dbReference>
<dbReference type="InterPro" id="IPR000073">
    <property type="entry name" value="AB_hydrolase_1"/>
</dbReference>
<dbReference type="EMBL" id="CADIKH010000001">
    <property type="protein sequence ID" value="CAB3746318.1"/>
    <property type="molecule type" value="Genomic_DNA"/>
</dbReference>
<feature type="domain" description="AB hydrolase-1" evidence="1">
    <location>
        <begin position="28"/>
        <end position="280"/>
    </location>
</feature>
<keyword evidence="2" id="KW-0378">Hydrolase</keyword>
<evidence type="ECO:0000313" key="2">
    <source>
        <dbReference type="EMBL" id="CAB3746318.1"/>
    </source>
</evidence>